<dbReference type="RefSeq" id="WP_169043733.1">
    <property type="nucleotide sequence ID" value="NZ_JABBYB010000001.1"/>
</dbReference>
<reference evidence="2 3" key="1">
    <citation type="submission" date="2020-04" db="EMBL/GenBank/DDBJ databases">
        <title>Genome sequencing and assembly of Pseudoalteromonas arctica.</title>
        <authorList>
            <person name="Cook G.M."/>
        </authorList>
    </citation>
    <scope>NUCLEOTIDE SEQUENCE [LARGE SCALE GENOMIC DNA]</scope>
    <source>
        <strain evidence="2 3">NEC-BIFX-2020_001</strain>
    </source>
</reference>
<name>A0AAP6Y3A4_9GAMM</name>
<protein>
    <submittedName>
        <fullName evidence="2">Uncharacterized protein</fullName>
    </submittedName>
</protein>
<keyword evidence="1" id="KW-0472">Membrane</keyword>
<proteinExistence type="predicted"/>
<evidence type="ECO:0000313" key="2">
    <source>
        <dbReference type="EMBL" id="NMP01664.1"/>
    </source>
</evidence>
<accession>A0AAP6Y3A4</accession>
<feature type="transmembrane region" description="Helical" evidence="1">
    <location>
        <begin position="6"/>
        <end position="26"/>
    </location>
</feature>
<keyword evidence="1" id="KW-0812">Transmembrane</keyword>
<organism evidence="2 3">
    <name type="scientific">Pseudoalteromonas arctica</name>
    <dbReference type="NCBI Taxonomy" id="394751"/>
    <lineage>
        <taxon>Bacteria</taxon>
        <taxon>Pseudomonadati</taxon>
        <taxon>Pseudomonadota</taxon>
        <taxon>Gammaproteobacteria</taxon>
        <taxon>Alteromonadales</taxon>
        <taxon>Pseudoalteromonadaceae</taxon>
        <taxon>Pseudoalteromonas</taxon>
    </lineage>
</organism>
<feature type="transmembrane region" description="Helical" evidence="1">
    <location>
        <begin position="33"/>
        <end position="53"/>
    </location>
</feature>
<dbReference type="AlphaFoldDB" id="A0AAP6Y3A4"/>
<dbReference type="EMBL" id="JABBYB010000001">
    <property type="protein sequence ID" value="NMP01664.1"/>
    <property type="molecule type" value="Genomic_DNA"/>
</dbReference>
<evidence type="ECO:0000313" key="3">
    <source>
        <dbReference type="Proteomes" id="UP000549590"/>
    </source>
</evidence>
<dbReference type="Proteomes" id="UP000549590">
    <property type="component" value="Unassembled WGS sequence"/>
</dbReference>
<evidence type="ECO:0000256" key="1">
    <source>
        <dbReference type="SAM" id="Phobius"/>
    </source>
</evidence>
<feature type="transmembrane region" description="Helical" evidence="1">
    <location>
        <begin position="104"/>
        <end position="122"/>
    </location>
</feature>
<comment type="caution">
    <text evidence="2">The sequence shown here is derived from an EMBL/GenBank/DDBJ whole genome shotgun (WGS) entry which is preliminary data.</text>
</comment>
<sequence length="137" mass="15373">MGLILGPAVLAWFAVFIYSLRLGYVLIYKNMSVLTTVSTFAISIVGMLAFMTYGYRQFVNNTSVWAFEIPSYFLFSKIAFIGVLSGFLLNYYINPENSSEFLRCLAFVLILMFSAGVLASLGGHEAFLKEFDIKTTH</sequence>
<gene>
    <name evidence="2" type="ORF">HHE94_02840</name>
</gene>
<feature type="transmembrane region" description="Helical" evidence="1">
    <location>
        <begin position="73"/>
        <end position="92"/>
    </location>
</feature>
<keyword evidence="1" id="KW-1133">Transmembrane helix</keyword>